<evidence type="ECO:0000256" key="1">
    <source>
        <dbReference type="SAM" id="SignalP"/>
    </source>
</evidence>
<reference evidence="3" key="2">
    <citation type="submission" date="2019-10" db="EMBL/GenBank/DDBJ databases">
        <authorList>
            <consortium name="NCBI Genome Project"/>
        </authorList>
    </citation>
    <scope>NUCLEOTIDE SEQUENCE</scope>
    <source>
        <strain evidence="3">NI907</strain>
    </source>
</reference>
<evidence type="ECO:0000313" key="2">
    <source>
        <dbReference type="Proteomes" id="UP000515153"/>
    </source>
</evidence>
<feature type="signal peptide" evidence="1">
    <location>
        <begin position="1"/>
        <end position="20"/>
    </location>
</feature>
<dbReference type="KEGG" id="pgri:PgNI_05254"/>
<dbReference type="AlphaFoldDB" id="A0A6P8B5P7"/>
<reference evidence="3" key="3">
    <citation type="submission" date="2025-08" db="UniProtKB">
        <authorList>
            <consortium name="RefSeq"/>
        </authorList>
    </citation>
    <scope>IDENTIFICATION</scope>
    <source>
        <strain evidence="3">NI907</strain>
    </source>
</reference>
<evidence type="ECO:0000313" key="3">
    <source>
        <dbReference type="RefSeq" id="XP_030982465.1"/>
    </source>
</evidence>
<gene>
    <name evidence="3" type="ORF">PgNI_05254</name>
</gene>
<dbReference type="RefSeq" id="XP_030982465.1">
    <property type="nucleotide sequence ID" value="XM_031125288.1"/>
</dbReference>
<protein>
    <submittedName>
        <fullName evidence="3">Uncharacterized protein</fullName>
    </submittedName>
</protein>
<dbReference type="GeneID" id="41960197"/>
<keyword evidence="1" id="KW-0732">Signal</keyword>
<organism evidence="2 3">
    <name type="scientific">Pyricularia grisea</name>
    <name type="common">Crabgrass-specific blast fungus</name>
    <name type="synonym">Magnaporthe grisea</name>
    <dbReference type="NCBI Taxonomy" id="148305"/>
    <lineage>
        <taxon>Eukaryota</taxon>
        <taxon>Fungi</taxon>
        <taxon>Dikarya</taxon>
        <taxon>Ascomycota</taxon>
        <taxon>Pezizomycotina</taxon>
        <taxon>Sordariomycetes</taxon>
        <taxon>Sordariomycetidae</taxon>
        <taxon>Magnaporthales</taxon>
        <taxon>Pyriculariaceae</taxon>
        <taxon>Pyricularia</taxon>
    </lineage>
</organism>
<keyword evidence="2" id="KW-1185">Reference proteome</keyword>
<feature type="chain" id="PRO_5027714624" evidence="1">
    <location>
        <begin position="21"/>
        <end position="162"/>
    </location>
</feature>
<dbReference type="Proteomes" id="UP000515153">
    <property type="component" value="Chromosome I"/>
</dbReference>
<proteinExistence type="predicted"/>
<dbReference type="OrthoDB" id="5238002at2759"/>
<name>A0A6P8B5P7_PYRGI</name>
<sequence>MQFSILQVFTILALSTSVLGVPTSQHGSSIVHAGSSNIQSATTAGAPASASQDSGEACFPVKEGEEVGDKAGSSTKKLKEWTKLGYNCRYYLLDRIFFMKYDTNKAKDRDYWDWRTPKAKGKTAEKLTVSDGPIHRTQGMTLICCGKGLSVAFRDEKQPQSQ</sequence>
<accession>A0A6P8B5P7</accession>
<reference evidence="2 3" key="1">
    <citation type="journal article" date="2019" name="Mol. Biol. Evol.">
        <title>Blast fungal genomes show frequent chromosomal changes, gene gains and losses, and effector gene turnover.</title>
        <authorList>
            <person name="Gomez Luciano L.B."/>
            <person name="Jason Tsai I."/>
            <person name="Chuma I."/>
            <person name="Tosa Y."/>
            <person name="Chen Y.H."/>
            <person name="Li J.Y."/>
            <person name="Li M.Y."/>
            <person name="Jade Lu M.Y."/>
            <person name="Nakayashiki H."/>
            <person name="Li W.H."/>
        </authorList>
    </citation>
    <scope>NUCLEOTIDE SEQUENCE [LARGE SCALE GENOMIC DNA]</scope>
    <source>
        <strain evidence="2 3">NI907</strain>
    </source>
</reference>